<evidence type="ECO:0000313" key="6">
    <source>
        <dbReference type="EMBL" id="MBB5998724.1"/>
    </source>
</evidence>
<dbReference type="AlphaFoldDB" id="A0A841E8B5"/>
<dbReference type="SUPFAM" id="SSF52799">
    <property type="entry name" value="(Phosphotyrosine protein) phosphatases II"/>
    <property type="match status" value="1"/>
</dbReference>
<evidence type="ECO:0000313" key="7">
    <source>
        <dbReference type="Proteomes" id="UP000578077"/>
    </source>
</evidence>
<proteinExistence type="inferred from homology"/>
<dbReference type="InterPro" id="IPR050792">
    <property type="entry name" value="ADP-ribosylglycohydrolase"/>
</dbReference>
<evidence type="ECO:0000256" key="2">
    <source>
        <dbReference type="ARBA" id="ARBA00022801"/>
    </source>
</evidence>
<comment type="similarity">
    <text evidence="1">Belongs to the ADP-ribosylglycohydrolase family.</text>
</comment>
<dbReference type="PROSITE" id="PS00383">
    <property type="entry name" value="TYR_PHOSPHATASE_1"/>
    <property type="match status" value="1"/>
</dbReference>
<dbReference type="InterPro" id="IPR036705">
    <property type="entry name" value="Ribosyl_crysJ1_sf"/>
</dbReference>
<dbReference type="GO" id="GO:0046872">
    <property type="term" value="F:metal ion binding"/>
    <property type="evidence" value="ECO:0007669"/>
    <property type="project" value="UniProtKB-KW"/>
</dbReference>
<comment type="caution">
    <text evidence="6">The sequence shown here is derived from an EMBL/GenBank/DDBJ whole genome shotgun (WGS) entry which is preliminary data.</text>
</comment>
<dbReference type="RefSeq" id="WP_184635165.1">
    <property type="nucleotide sequence ID" value="NZ_BAABKT010000041.1"/>
</dbReference>
<keyword evidence="7" id="KW-1185">Reference proteome</keyword>
<accession>A0A841E8B5</accession>
<feature type="domain" description="Tyrosine specific protein phosphatases" evidence="5">
    <location>
        <begin position="423"/>
        <end position="455"/>
    </location>
</feature>
<keyword evidence="3" id="KW-0479">Metal-binding</keyword>
<dbReference type="Gene3D" id="1.10.4080.10">
    <property type="entry name" value="ADP-ribosylation/Crystallin J1"/>
    <property type="match status" value="1"/>
</dbReference>
<dbReference type="Gene3D" id="3.90.190.10">
    <property type="entry name" value="Protein tyrosine phosphatase superfamily"/>
    <property type="match status" value="1"/>
</dbReference>
<feature type="binding site" evidence="3">
    <location>
        <position position="287"/>
    </location>
    <ligand>
        <name>Mg(2+)</name>
        <dbReference type="ChEBI" id="CHEBI:18420"/>
        <label>1</label>
    </ligand>
</feature>
<dbReference type="InterPro" id="IPR005502">
    <property type="entry name" value="Ribosyl_crysJ1"/>
</dbReference>
<reference evidence="6 7" key="1">
    <citation type="submission" date="2020-08" db="EMBL/GenBank/DDBJ databases">
        <title>Sequencing the genomes of 1000 actinobacteria strains.</title>
        <authorList>
            <person name="Klenk H.-P."/>
        </authorList>
    </citation>
    <scope>NUCLEOTIDE SEQUENCE [LARGE SCALE GENOMIC DNA]</scope>
    <source>
        <strain evidence="6 7">DSM 44593</strain>
    </source>
</reference>
<keyword evidence="3" id="KW-0460">Magnesium</keyword>
<protein>
    <submittedName>
        <fullName evidence="6">ADP-ribosylglycohydrolase</fullName>
    </submittedName>
</protein>
<feature type="binding site" evidence="3">
    <location>
        <position position="60"/>
    </location>
    <ligand>
        <name>Mg(2+)</name>
        <dbReference type="ChEBI" id="CHEBI:18420"/>
        <label>1</label>
    </ligand>
</feature>
<evidence type="ECO:0000256" key="1">
    <source>
        <dbReference type="ARBA" id="ARBA00010702"/>
    </source>
</evidence>
<dbReference type="SUPFAM" id="SSF101478">
    <property type="entry name" value="ADP-ribosylglycohydrolase"/>
    <property type="match status" value="1"/>
</dbReference>
<dbReference type="InterPro" id="IPR016130">
    <property type="entry name" value="Tyr_Pase_AS"/>
</dbReference>
<dbReference type="EMBL" id="JACHLY010000001">
    <property type="protein sequence ID" value="MBB5998724.1"/>
    <property type="molecule type" value="Genomic_DNA"/>
</dbReference>
<name>A0A841E8B5_9ACTN</name>
<dbReference type="Proteomes" id="UP000578077">
    <property type="component" value="Unassembled WGS sequence"/>
</dbReference>
<feature type="binding site" evidence="3">
    <location>
        <position position="288"/>
    </location>
    <ligand>
        <name>Mg(2+)</name>
        <dbReference type="ChEBI" id="CHEBI:18420"/>
        <label>1</label>
    </ligand>
</feature>
<dbReference type="GO" id="GO:0016787">
    <property type="term" value="F:hydrolase activity"/>
    <property type="evidence" value="ECO:0007669"/>
    <property type="project" value="UniProtKB-KW"/>
</dbReference>
<evidence type="ECO:0000256" key="4">
    <source>
        <dbReference type="SAM" id="MobiDB-lite"/>
    </source>
</evidence>
<dbReference type="InterPro" id="IPR000387">
    <property type="entry name" value="Tyr_Pase_dom"/>
</dbReference>
<gene>
    <name evidence="6" type="ORF">HNR25_002475</name>
</gene>
<comment type="cofactor">
    <cofactor evidence="3">
        <name>Mg(2+)</name>
        <dbReference type="ChEBI" id="CHEBI:18420"/>
    </cofactor>
    <text evidence="3">Binds 2 magnesium ions per subunit.</text>
</comment>
<dbReference type="PANTHER" id="PTHR16222">
    <property type="entry name" value="ADP-RIBOSYLGLYCOHYDROLASE"/>
    <property type="match status" value="1"/>
</dbReference>
<dbReference type="InterPro" id="IPR029021">
    <property type="entry name" value="Prot-tyrosine_phosphatase-like"/>
</dbReference>
<evidence type="ECO:0000256" key="3">
    <source>
        <dbReference type="PIRSR" id="PIRSR605502-1"/>
    </source>
</evidence>
<feature type="binding site" evidence="3">
    <location>
        <position position="62"/>
    </location>
    <ligand>
        <name>Mg(2+)</name>
        <dbReference type="ChEBI" id="CHEBI:18420"/>
        <label>1</label>
    </ligand>
</feature>
<dbReference type="PANTHER" id="PTHR16222:SF24">
    <property type="entry name" value="ADP-RIBOSYLHYDROLASE ARH3"/>
    <property type="match status" value="1"/>
</dbReference>
<sequence length="519" mass="55292">MHIDLTRDPRIRDRAAGVLTGTACGDALGVPYEFQPRLSDDRTPTMAGGGLGPYAPGEYSDDTQMAVCLAEAALLYGADVDSPQGRDHTAEAWLHWRREGATDIGIQTSSVLHAAQQHAGAPFVSDRMTAAAWKRYTSGVPSAGNGSLMRTAPLALAYLTDREGLAAAADRFSRLTHSDPEAAEACILWCEAIRHAVVHGEFDGLRDAVTLLPDHRRQVWRDRFDEAASHPPASFCSNGWVVHALQAAWSAIIRTLIPAHRPAEGSFRADHFRHALEAAVRAGHDTDTVAAIAGGLLGARWGVSAIPLEWQRIVHGWPGYTVRDLAAQGIGIAFGTDSTGWPAAHHQPRPEDAAIPVHTAHPRDPGLILGNLALADAKPEVDAVVSLCRTGVEDFTGLPGGDHMQVWLVDTPGANAHTPYVLDQAARAVAELRAEGKRVLLHCAAGRSRTPAVAARYGVLRSGIGPGTALTEVCAALHGDDSMINPELVDAVFTLSGTPTPRRSRPPHEQLPLRPSADG</sequence>
<organism evidence="6 7">
    <name type="scientific">Streptomonospora salina</name>
    <dbReference type="NCBI Taxonomy" id="104205"/>
    <lineage>
        <taxon>Bacteria</taxon>
        <taxon>Bacillati</taxon>
        <taxon>Actinomycetota</taxon>
        <taxon>Actinomycetes</taxon>
        <taxon>Streptosporangiales</taxon>
        <taxon>Nocardiopsidaceae</taxon>
        <taxon>Streptomonospora</taxon>
    </lineage>
</organism>
<dbReference type="Pfam" id="PF03747">
    <property type="entry name" value="ADP_ribosyl_GH"/>
    <property type="match status" value="1"/>
</dbReference>
<feature type="region of interest" description="Disordered" evidence="4">
    <location>
        <begin position="497"/>
        <end position="519"/>
    </location>
</feature>
<keyword evidence="2 6" id="KW-0378">Hydrolase</keyword>
<feature type="binding site" evidence="3">
    <location>
        <position position="285"/>
    </location>
    <ligand>
        <name>Mg(2+)</name>
        <dbReference type="ChEBI" id="CHEBI:18420"/>
        <label>1</label>
    </ligand>
</feature>
<dbReference type="PROSITE" id="PS50056">
    <property type="entry name" value="TYR_PHOSPHATASE_2"/>
    <property type="match status" value="1"/>
</dbReference>
<feature type="binding site" evidence="3">
    <location>
        <position position="61"/>
    </location>
    <ligand>
        <name>Mg(2+)</name>
        <dbReference type="ChEBI" id="CHEBI:18420"/>
        <label>1</label>
    </ligand>
</feature>
<evidence type="ECO:0000259" key="5">
    <source>
        <dbReference type="PROSITE" id="PS50056"/>
    </source>
</evidence>